<dbReference type="NCBIfam" id="NF004019">
    <property type="entry name" value="PRK05481.1"/>
    <property type="match status" value="1"/>
</dbReference>
<dbReference type="SUPFAM" id="SSF102114">
    <property type="entry name" value="Radical SAM enzymes"/>
    <property type="match status" value="1"/>
</dbReference>
<evidence type="ECO:0000256" key="1">
    <source>
        <dbReference type="ARBA" id="ARBA00022485"/>
    </source>
</evidence>
<dbReference type="InterPro" id="IPR013785">
    <property type="entry name" value="Aldolase_TIM"/>
</dbReference>
<dbReference type="UniPathway" id="UPA00538">
    <property type="reaction ID" value="UER00593"/>
</dbReference>
<keyword evidence="3 9" id="KW-0808">Transferase</keyword>
<dbReference type="PANTHER" id="PTHR10949">
    <property type="entry name" value="LIPOYL SYNTHASE"/>
    <property type="match status" value="1"/>
</dbReference>
<comment type="subcellular location">
    <subcellularLocation>
        <location evidence="9">Cytoplasm</location>
    </subcellularLocation>
</comment>
<dbReference type="InterPro" id="IPR006638">
    <property type="entry name" value="Elp3/MiaA/NifB-like_rSAM"/>
</dbReference>
<dbReference type="SFLD" id="SFLDF00271">
    <property type="entry name" value="lipoyl_synthase"/>
    <property type="match status" value="1"/>
</dbReference>
<dbReference type="NCBIfam" id="NF009544">
    <property type="entry name" value="PRK12928.1"/>
    <property type="match status" value="1"/>
</dbReference>
<dbReference type="PANTHER" id="PTHR10949:SF0">
    <property type="entry name" value="LIPOYL SYNTHASE, MITOCHONDRIAL"/>
    <property type="match status" value="1"/>
</dbReference>
<gene>
    <name evidence="9" type="primary">lipA</name>
    <name evidence="11" type="ORF">MAIT1_02044</name>
</gene>
<dbReference type="Pfam" id="PF04055">
    <property type="entry name" value="Radical_SAM"/>
    <property type="match status" value="1"/>
</dbReference>
<keyword evidence="1 9" id="KW-0004">4Fe-4S</keyword>
<feature type="binding site" evidence="9">
    <location>
        <position position="38"/>
    </location>
    <ligand>
        <name>[4Fe-4S] cluster</name>
        <dbReference type="ChEBI" id="CHEBI:49883"/>
        <label>1</label>
    </ligand>
</feature>
<comment type="catalytic activity">
    <reaction evidence="8 9">
        <text>[[Fe-S] cluster scaffold protein carrying a second [4Fe-4S](2+) cluster] + N(6)-octanoyl-L-lysyl-[protein] + 2 oxidized [2Fe-2S]-[ferredoxin] + 2 S-adenosyl-L-methionine + 4 H(+) = [[Fe-S] cluster scaffold protein] + N(6)-[(R)-dihydrolipoyl]-L-lysyl-[protein] + 4 Fe(3+) + 2 hydrogen sulfide + 2 5'-deoxyadenosine + 2 L-methionine + 2 reduced [2Fe-2S]-[ferredoxin]</text>
        <dbReference type="Rhea" id="RHEA:16585"/>
        <dbReference type="Rhea" id="RHEA-COMP:9928"/>
        <dbReference type="Rhea" id="RHEA-COMP:10000"/>
        <dbReference type="Rhea" id="RHEA-COMP:10001"/>
        <dbReference type="Rhea" id="RHEA-COMP:10475"/>
        <dbReference type="Rhea" id="RHEA-COMP:14568"/>
        <dbReference type="Rhea" id="RHEA-COMP:14569"/>
        <dbReference type="ChEBI" id="CHEBI:15378"/>
        <dbReference type="ChEBI" id="CHEBI:17319"/>
        <dbReference type="ChEBI" id="CHEBI:29034"/>
        <dbReference type="ChEBI" id="CHEBI:29919"/>
        <dbReference type="ChEBI" id="CHEBI:33722"/>
        <dbReference type="ChEBI" id="CHEBI:33737"/>
        <dbReference type="ChEBI" id="CHEBI:33738"/>
        <dbReference type="ChEBI" id="CHEBI:57844"/>
        <dbReference type="ChEBI" id="CHEBI:59789"/>
        <dbReference type="ChEBI" id="CHEBI:78809"/>
        <dbReference type="ChEBI" id="CHEBI:83100"/>
        <dbReference type="EC" id="2.8.1.8"/>
    </reaction>
</comment>
<keyword evidence="6 9" id="KW-0408">Iron</keyword>
<dbReference type="EC" id="2.8.1.8" evidence="9"/>
<dbReference type="GO" id="GO:0046872">
    <property type="term" value="F:metal ion binding"/>
    <property type="evidence" value="ECO:0007669"/>
    <property type="project" value="UniProtKB-KW"/>
</dbReference>
<evidence type="ECO:0000313" key="12">
    <source>
        <dbReference type="Proteomes" id="UP000194003"/>
    </source>
</evidence>
<feature type="binding site" evidence="9">
    <location>
        <position position="277"/>
    </location>
    <ligand>
        <name>[4Fe-4S] cluster</name>
        <dbReference type="ChEBI" id="CHEBI:49883"/>
        <label>1</label>
    </ligand>
</feature>
<evidence type="ECO:0000256" key="7">
    <source>
        <dbReference type="ARBA" id="ARBA00023014"/>
    </source>
</evidence>
<feature type="binding site" evidence="9">
    <location>
        <position position="71"/>
    </location>
    <ligand>
        <name>[4Fe-4S] cluster</name>
        <dbReference type="ChEBI" id="CHEBI:49883"/>
        <label>2</label>
        <note>4Fe-4S-S-AdoMet</note>
    </ligand>
</feature>
<feature type="binding site" evidence="9">
    <location>
        <position position="43"/>
    </location>
    <ligand>
        <name>[4Fe-4S] cluster</name>
        <dbReference type="ChEBI" id="CHEBI:49883"/>
        <label>1</label>
    </ligand>
</feature>
<feature type="binding site" evidence="9">
    <location>
        <position position="49"/>
    </location>
    <ligand>
        <name>[4Fe-4S] cluster</name>
        <dbReference type="ChEBI" id="CHEBI:49883"/>
        <label>1</label>
    </ligand>
</feature>
<keyword evidence="4 9" id="KW-0949">S-adenosyl-L-methionine</keyword>
<dbReference type="CDD" id="cd01335">
    <property type="entry name" value="Radical_SAM"/>
    <property type="match status" value="1"/>
</dbReference>
<dbReference type="GO" id="GO:0051539">
    <property type="term" value="F:4 iron, 4 sulfur cluster binding"/>
    <property type="evidence" value="ECO:0007669"/>
    <property type="project" value="UniProtKB-UniRule"/>
</dbReference>
<dbReference type="SFLD" id="SFLDG01058">
    <property type="entry name" value="lipoyl_synthase_like"/>
    <property type="match status" value="1"/>
</dbReference>
<feature type="domain" description="Radical SAM core" evidence="10">
    <location>
        <begin position="50"/>
        <end position="266"/>
    </location>
</feature>
<comment type="cofactor">
    <cofactor evidence="9">
        <name>[4Fe-4S] cluster</name>
        <dbReference type="ChEBI" id="CHEBI:49883"/>
    </cofactor>
    <text evidence="9">Binds 2 [4Fe-4S] clusters per subunit. One cluster is coordinated with 3 cysteines and an exchangeable S-adenosyl-L-methionine.</text>
</comment>
<evidence type="ECO:0000256" key="2">
    <source>
        <dbReference type="ARBA" id="ARBA00022490"/>
    </source>
</evidence>
<keyword evidence="5 9" id="KW-0479">Metal-binding</keyword>
<dbReference type="SMART" id="SM00729">
    <property type="entry name" value="Elp3"/>
    <property type="match status" value="1"/>
</dbReference>
<evidence type="ECO:0000256" key="5">
    <source>
        <dbReference type="ARBA" id="ARBA00022723"/>
    </source>
</evidence>
<evidence type="ECO:0000259" key="10">
    <source>
        <dbReference type="PROSITE" id="PS51918"/>
    </source>
</evidence>
<dbReference type="FunFam" id="3.20.20.70:FF:000040">
    <property type="entry name" value="Lipoyl synthase"/>
    <property type="match status" value="1"/>
</dbReference>
<comment type="similarity">
    <text evidence="9">Belongs to the radical SAM superfamily. Lipoyl synthase family.</text>
</comment>
<dbReference type="GO" id="GO:0005737">
    <property type="term" value="C:cytoplasm"/>
    <property type="evidence" value="ECO:0007669"/>
    <property type="project" value="UniProtKB-SubCell"/>
</dbReference>
<proteinExistence type="inferred from homology"/>
<feature type="binding site" evidence="9">
    <location>
        <position position="64"/>
    </location>
    <ligand>
        <name>[4Fe-4S] cluster</name>
        <dbReference type="ChEBI" id="CHEBI:49883"/>
        <label>2</label>
        <note>4Fe-4S-S-AdoMet</note>
    </ligand>
</feature>
<dbReference type="Pfam" id="PF16881">
    <property type="entry name" value="LIAS_N"/>
    <property type="match status" value="1"/>
</dbReference>
<dbReference type="OrthoDB" id="9787898at2"/>
<dbReference type="GO" id="GO:0016992">
    <property type="term" value="F:lipoate synthase activity"/>
    <property type="evidence" value="ECO:0007669"/>
    <property type="project" value="UniProtKB-UniRule"/>
</dbReference>
<dbReference type="EMBL" id="LVJN01000020">
    <property type="protein sequence ID" value="OSM01977.1"/>
    <property type="molecule type" value="Genomic_DNA"/>
</dbReference>
<keyword evidence="7 9" id="KW-0411">Iron-sulfur</keyword>
<evidence type="ECO:0000256" key="6">
    <source>
        <dbReference type="ARBA" id="ARBA00023004"/>
    </source>
</evidence>
<protein>
    <recommendedName>
        <fullName evidence="9">Lipoyl synthase</fullName>
        <ecNumber evidence="9">2.8.1.8</ecNumber>
    </recommendedName>
    <alternativeName>
        <fullName evidence="9">Lip-syn</fullName>
        <shortName evidence="9">LS</shortName>
    </alternativeName>
    <alternativeName>
        <fullName evidence="9">Lipoate synthase</fullName>
    </alternativeName>
    <alternativeName>
        <fullName evidence="9">Lipoic acid synthase</fullName>
    </alternativeName>
    <alternativeName>
        <fullName evidence="9">Sulfur insertion protein LipA</fullName>
    </alternativeName>
</protein>
<dbReference type="RefSeq" id="WP_085444473.1">
    <property type="nucleotide sequence ID" value="NZ_LVJN01000020.1"/>
</dbReference>
<feature type="binding site" evidence="9">
    <location>
        <position position="68"/>
    </location>
    <ligand>
        <name>[4Fe-4S] cluster</name>
        <dbReference type="ChEBI" id="CHEBI:49883"/>
        <label>2</label>
        <note>4Fe-4S-S-AdoMet</note>
    </ligand>
</feature>
<evidence type="ECO:0000313" key="11">
    <source>
        <dbReference type="EMBL" id="OSM01977.1"/>
    </source>
</evidence>
<dbReference type="STRING" id="1434232.MAIT1_02044"/>
<sequence>MPHPLGNKPRWLKVKPPTSKEYLRLRALMRDKQLHSVCEEATCPNIGQCWHEGSAAFMILGRICTRRCAFCDVETGRPAPIDPNEPAHLAEAARALNLNHVVITSVDRDDLDDGGAAQFARCIEALRAATPQASVEVLTPDFRNKEGALEQVIAARPDVFNHNVETVPRLYADVRPVSSYAFSLAVLKRAGELDPSIKTKSGIMLGLGEEESEVLAVFDDLRAAGVTYLTVGQYLRPSESHHPVLRYWEPEAFERLERAALDRGFEKVACHPLARSSFHARELHRGDA</sequence>
<dbReference type="SFLD" id="SFLDS00029">
    <property type="entry name" value="Radical_SAM"/>
    <property type="match status" value="1"/>
</dbReference>
<dbReference type="InterPro" id="IPR031691">
    <property type="entry name" value="LIAS_N"/>
</dbReference>
<dbReference type="GO" id="GO:0009249">
    <property type="term" value="P:protein lipoylation"/>
    <property type="evidence" value="ECO:0007669"/>
    <property type="project" value="UniProtKB-UniRule"/>
</dbReference>
<dbReference type="AlphaFoldDB" id="A0A1Y2K2U1"/>
<dbReference type="InterPro" id="IPR007197">
    <property type="entry name" value="rSAM"/>
</dbReference>
<keyword evidence="2 9" id="KW-0963">Cytoplasm</keyword>
<evidence type="ECO:0000256" key="8">
    <source>
        <dbReference type="ARBA" id="ARBA00047326"/>
    </source>
</evidence>
<dbReference type="InterPro" id="IPR058240">
    <property type="entry name" value="rSAM_sf"/>
</dbReference>
<reference evidence="11 12" key="1">
    <citation type="journal article" date="2016" name="BMC Genomics">
        <title>Combined genomic and structural analyses of a cultured magnetotactic bacterium reveals its niche adaptation to a dynamic environment.</title>
        <authorList>
            <person name="Araujo A.C."/>
            <person name="Morillo V."/>
            <person name="Cypriano J."/>
            <person name="Teixeira L.C."/>
            <person name="Leao P."/>
            <person name="Lyra S."/>
            <person name="Almeida L.G."/>
            <person name="Bazylinski D.A."/>
            <person name="Vasconcellos A.T."/>
            <person name="Abreu F."/>
            <person name="Lins U."/>
        </authorList>
    </citation>
    <scope>NUCLEOTIDE SEQUENCE [LARGE SCALE GENOMIC DNA]</scope>
    <source>
        <strain evidence="11 12">IT-1</strain>
    </source>
</reference>
<dbReference type="NCBIfam" id="TIGR00510">
    <property type="entry name" value="lipA"/>
    <property type="match status" value="1"/>
</dbReference>
<dbReference type="InterPro" id="IPR003698">
    <property type="entry name" value="Lipoyl_synth"/>
</dbReference>
<evidence type="ECO:0000256" key="9">
    <source>
        <dbReference type="HAMAP-Rule" id="MF_00206"/>
    </source>
</evidence>
<dbReference type="PIRSF" id="PIRSF005963">
    <property type="entry name" value="Lipoyl_synth"/>
    <property type="match status" value="1"/>
</dbReference>
<dbReference type="HAMAP" id="MF_00206">
    <property type="entry name" value="Lipoyl_synth"/>
    <property type="match status" value="1"/>
</dbReference>
<dbReference type="Proteomes" id="UP000194003">
    <property type="component" value="Unassembled WGS sequence"/>
</dbReference>
<dbReference type="Gene3D" id="3.20.20.70">
    <property type="entry name" value="Aldolase class I"/>
    <property type="match status" value="1"/>
</dbReference>
<accession>A0A1Y2K2U1</accession>
<name>A0A1Y2K2U1_9PROT</name>
<comment type="pathway">
    <text evidence="9">Protein modification; protein lipoylation via endogenous pathway; protein N(6)-(lipoyl)lysine from octanoyl-[acyl-carrier-protein]: step 2/2.</text>
</comment>
<keyword evidence="12" id="KW-1185">Reference proteome</keyword>
<dbReference type="PROSITE" id="PS51918">
    <property type="entry name" value="RADICAL_SAM"/>
    <property type="match status" value="1"/>
</dbReference>
<comment type="caution">
    <text evidence="11">The sequence shown here is derived from an EMBL/GenBank/DDBJ whole genome shotgun (WGS) entry which is preliminary data.</text>
</comment>
<comment type="function">
    <text evidence="9">Catalyzes the radical-mediated insertion of two sulfur atoms into the C-6 and C-8 positions of the octanoyl moiety bound to the lipoyl domains of lipoate-dependent enzymes, thereby converting the octanoylated domains into lipoylated derivatives.</text>
</comment>
<evidence type="ECO:0000256" key="3">
    <source>
        <dbReference type="ARBA" id="ARBA00022679"/>
    </source>
</evidence>
<evidence type="ECO:0000256" key="4">
    <source>
        <dbReference type="ARBA" id="ARBA00022691"/>
    </source>
</evidence>
<organism evidence="11 12">
    <name type="scientific">Magnetofaba australis IT-1</name>
    <dbReference type="NCBI Taxonomy" id="1434232"/>
    <lineage>
        <taxon>Bacteria</taxon>
        <taxon>Pseudomonadati</taxon>
        <taxon>Pseudomonadota</taxon>
        <taxon>Magnetococcia</taxon>
        <taxon>Magnetococcales</taxon>
        <taxon>Magnetococcaceae</taxon>
        <taxon>Magnetofaba</taxon>
    </lineage>
</organism>